<dbReference type="EMBL" id="VSRR010000130">
    <property type="protein sequence ID" value="MPC10781.1"/>
    <property type="molecule type" value="Genomic_DNA"/>
</dbReference>
<proteinExistence type="predicted"/>
<comment type="caution">
    <text evidence="1">The sequence shown here is derived from an EMBL/GenBank/DDBJ whole genome shotgun (WGS) entry which is preliminary data.</text>
</comment>
<gene>
    <name evidence="1" type="ORF">E2C01_003422</name>
</gene>
<evidence type="ECO:0000313" key="1">
    <source>
        <dbReference type="EMBL" id="MPC10781.1"/>
    </source>
</evidence>
<sequence>MQDIKQKILTALVAPTSQHSEGRSCTGTRLCHANFGATKSTGHMTDWPGGQQYPTNALLQLPLKLCFHNDFMYASVPTH</sequence>
<dbReference type="AlphaFoldDB" id="A0A5B7CPR2"/>
<dbReference type="Proteomes" id="UP000324222">
    <property type="component" value="Unassembled WGS sequence"/>
</dbReference>
<name>A0A5B7CPR2_PORTR</name>
<evidence type="ECO:0000313" key="2">
    <source>
        <dbReference type="Proteomes" id="UP000324222"/>
    </source>
</evidence>
<protein>
    <submittedName>
        <fullName evidence="1">Uncharacterized protein</fullName>
    </submittedName>
</protein>
<keyword evidence="2" id="KW-1185">Reference proteome</keyword>
<accession>A0A5B7CPR2</accession>
<organism evidence="1 2">
    <name type="scientific">Portunus trituberculatus</name>
    <name type="common">Swimming crab</name>
    <name type="synonym">Neptunus trituberculatus</name>
    <dbReference type="NCBI Taxonomy" id="210409"/>
    <lineage>
        <taxon>Eukaryota</taxon>
        <taxon>Metazoa</taxon>
        <taxon>Ecdysozoa</taxon>
        <taxon>Arthropoda</taxon>
        <taxon>Crustacea</taxon>
        <taxon>Multicrustacea</taxon>
        <taxon>Malacostraca</taxon>
        <taxon>Eumalacostraca</taxon>
        <taxon>Eucarida</taxon>
        <taxon>Decapoda</taxon>
        <taxon>Pleocyemata</taxon>
        <taxon>Brachyura</taxon>
        <taxon>Eubrachyura</taxon>
        <taxon>Portunoidea</taxon>
        <taxon>Portunidae</taxon>
        <taxon>Portuninae</taxon>
        <taxon>Portunus</taxon>
    </lineage>
</organism>
<reference evidence="1 2" key="1">
    <citation type="submission" date="2019-05" db="EMBL/GenBank/DDBJ databases">
        <title>Another draft genome of Portunus trituberculatus and its Hox gene families provides insights of decapod evolution.</title>
        <authorList>
            <person name="Jeong J.-H."/>
            <person name="Song I."/>
            <person name="Kim S."/>
            <person name="Choi T."/>
            <person name="Kim D."/>
            <person name="Ryu S."/>
            <person name="Kim W."/>
        </authorList>
    </citation>
    <scope>NUCLEOTIDE SEQUENCE [LARGE SCALE GENOMIC DNA]</scope>
    <source>
        <tissue evidence="1">Muscle</tissue>
    </source>
</reference>